<evidence type="ECO:0000256" key="1">
    <source>
        <dbReference type="SAM" id="SignalP"/>
    </source>
</evidence>
<evidence type="ECO:0000313" key="2">
    <source>
        <dbReference type="Proteomes" id="UP001652626"/>
    </source>
</evidence>
<accession>A0A8B8IJM4</accession>
<reference evidence="2" key="1">
    <citation type="submission" date="2025-05" db="UniProtKB">
        <authorList>
            <consortium name="RefSeq"/>
        </authorList>
    </citation>
    <scope>NUCLEOTIDE SEQUENCE [LARGE SCALE GENOMIC DNA]</scope>
</reference>
<keyword evidence="2" id="KW-1185">Reference proteome</keyword>
<keyword evidence="1" id="KW-0732">Signal</keyword>
<organism evidence="2 3">
    <name type="scientific">Vanessa tameamea</name>
    <name type="common">Kamehameha butterfly</name>
    <dbReference type="NCBI Taxonomy" id="334116"/>
    <lineage>
        <taxon>Eukaryota</taxon>
        <taxon>Metazoa</taxon>
        <taxon>Ecdysozoa</taxon>
        <taxon>Arthropoda</taxon>
        <taxon>Hexapoda</taxon>
        <taxon>Insecta</taxon>
        <taxon>Pterygota</taxon>
        <taxon>Neoptera</taxon>
        <taxon>Endopterygota</taxon>
        <taxon>Lepidoptera</taxon>
        <taxon>Glossata</taxon>
        <taxon>Ditrysia</taxon>
        <taxon>Papilionoidea</taxon>
        <taxon>Nymphalidae</taxon>
        <taxon>Nymphalinae</taxon>
        <taxon>Vanessa</taxon>
    </lineage>
</organism>
<feature type="chain" id="PRO_5034310133" evidence="1">
    <location>
        <begin position="21"/>
        <end position="231"/>
    </location>
</feature>
<sequence>MSRSLAMCLVILGVTRVTQQISSKVDFAEEESTVEKTYDTDEDLEVKHTIVVSTKLKNNNRRGLHTDGDAGVLTYKFGNKNANDEDSGEVPIVKAFKSVETTQIRTPDSRVKPVTYTYPELVLRNRNSRDEFDLYPNLATNPMQWKPSSFFNNVNWWNQDNAHFDSHARRSRPDYQKFNRRVNDDGVREFYCKKCREMNGLRGCIQPKTNSLFLESTTPKIKIDGKLAKLN</sequence>
<dbReference type="Proteomes" id="UP001652626">
    <property type="component" value="Chromosome 2"/>
</dbReference>
<dbReference type="OMA" id="TQIRTPD"/>
<evidence type="ECO:0000313" key="3">
    <source>
        <dbReference type="RefSeq" id="XP_026496567.1"/>
    </source>
</evidence>
<dbReference type="RefSeq" id="XP_026496567.1">
    <property type="nucleotide sequence ID" value="XM_026640782.2"/>
</dbReference>
<feature type="signal peptide" evidence="1">
    <location>
        <begin position="1"/>
        <end position="20"/>
    </location>
</feature>
<dbReference type="AlphaFoldDB" id="A0A8B8IJM4"/>
<dbReference type="OrthoDB" id="7449519at2759"/>
<name>A0A8B8IJM4_VANTA</name>
<dbReference type="GeneID" id="113401061"/>
<gene>
    <name evidence="3" type="primary">LOC113401061</name>
</gene>
<proteinExistence type="predicted"/>
<reference evidence="3" key="2">
    <citation type="submission" date="2025-08" db="UniProtKB">
        <authorList>
            <consortium name="RefSeq"/>
        </authorList>
    </citation>
    <scope>IDENTIFICATION</scope>
    <source>
        <tissue evidence="3">Whole body</tissue>
    </source>
</reference>
<protein>
    <submittedName>
        <fullName evidence="3">Uncharacterized protein LOC113401061</fullName>
    </submittedName>
</protein>